<dbReference type="Pfam" id="PF09150">
    <property type="entry name" value="Carot_N"/>
    <property type="match status" value="1"/>
</dbReference>
<accession>A0AA96WF63</accession>
<dbReference type="Gene3D" id="1.10.2090.10">
    <property type="entry name" value="Orange carotenoid-binding protein, N-terminal domain"/>
    <property type="match status" value="1"/>
</dbReference>
<evidence type="ECO:0000256" key="1">
    <source>
        <dbReference type="PROSITE-ProRule" id="PRU01109"/>
    </source>
</evidence>
<sequence length="168" mass="18701">MTYTASNSHTELVQAFQNLDVDQQLALFYFIYKEMGSSVTPAAPAASTVSPEIAEGLFNQVKELSHEEQLQLQRDLITHKNTQLTREYGALSDTTKLLFWYLLAQGMDNGTIIPMPADYQLSGEANNLLTQIKGLEFNQQITLFRDIVSPMGIAPTATGIEQDQATRL</sequence>
<dbReference type="SUPFAM" id="SSF81930">
    <property type="entry name" value="Orange carotenoid protein, N-terminal domain"/>
    <property type="match status" value="1"/>
</dbReference>
<dbReference type="PROSITE" id="PS51773">
    <property type="entry name" value="OCP_N"/>
    <property type="match status" value="1"/>
</dbReference>
<keyword evidence="1" id="KW-0605">Phycobilisome</keyword>
<dbReference type="InterPro" id="IPR036917">
    <property type="entry name" value="Orange_carotenoid-bd_N_sf"/>
</dbReference>
<dbReference type="GO" id="GO:0016037">
    <property type="term" value="P:light absorption"/>
    <property type="evidence" value="ECO:0007669"/>
    <property type="project" value="UniProtKB-UniRule"/>
</dbReference>
<keyword evidence="1" id="KW-0793">Thylakoid</keyword>
<dbReference type="InterPro" id="IPR015233">
    <property type="entry name" value="Orange_carotenoid-bd_N"/>
</dbReference>
<evidence type="ECO:0000259" key="2">
    <source>
        <dbReference type="PROSITE" id="PS51773"/>
    </source>
</evidence>
<organism evidence="3">
    <name type="scientific">Leptolyngbya sp. NK1-12</name>
    <dbReference type="NCBI Taxonomy" id="2547451"/>
    <lineage>
        <taxon>Bacteria</taxon>
        <taxon>Bacillati</taxon>
        <taxon>Cyanobacteriota</taxon>
        <taxon>Cyanophyceae</taxon>
        <taxon>Leptolyngbyales</taxon>
        <taxon>Leptolyngbyaceae</taxon>
        <taxon>Leptolyngbya group</taxon>
        <taxon>Leptolyngbya</taxon>
    </lineage>
</organism>
<keyword evidence="1" id="KW-0042">Antenna complex</keyword>
<protein>
    <submittedName>
        <fullName evidence="3">Orange carotenoid protein</fullName>
    </submittedName>
</protein>
<gene>
    <name evidence="3" type="ORF">HJG54_16305</name>
</gene>
<feature type="domain" description="OCP N-terminal" evidence="2">
    <location>
        <begin position="6"/>
        <end position="159"/>
    </location>
</feature>
<name>A0AA96WF63_9CYAN</name>
<dbReference type="GO" id="GO:0030089">
    <property type="term" value="C:phycobilisome"/>
    <property type="evidence" value="ECO:0007669"/>
    <property type="project" value="UniProtKB-UniRule"/>
</dbReference>
<dbReference type="GO" id="GO:0031404">
    <property type="term" value="F:chloride ion binding"/>
    <property type="evidence" value="ECO:0007669"/>
    <property type="project" value="InterPro"/>
</dbReference>
<dbReference type="EMBL" id="CP053586">
    <property type="protein sequence ID" value="WNZ24263.1"/>
    <property type="molecule type" value="Genomic_DNA"/>
</dbReference>
<comment type="similarity">
    <text evidence="1">Belongs to the orange carotenoid-binding protein family.</text>
</comment>
<keyword evidence="1" id="KW-0157">Chromophore</keyword>
<proteinExistence type="inferred from homology"/>
<dbReference type="RefSeq" id="WP_316429988.1">
    <property type="nucleotide sequence ID" value="NZ_CP053586.1"/>
</dbReference>
<keyword evidence="1" id="KW-0472">Membrane</keyword>
<evidence type="ECO:0000313" key="3">
    <source>
        <dbReference type="EMBL" id="WNZ24263.1"/>
    </source>
</evidence>
<dbReference type="AlphaFoldDB" id="A0AA96WF63"/>
<reference evidence="3" key="1">
    <citation type="submission" date="2020-05" db="EMBL/GenBank/DDBJ databases">
        <authorList>
            <person name="Zhu T."/>
            <person name="Keshari N."/>
            <person name="Lu X."/>
        </authorList>
    </citation>
    <scope>NUCLEOTIDE SEQUENCE</scope>
    <source>
        <strain evidence="3">NK1-12</strain>
    </source>
</reference>